<proteinExistence type="predicted"/>
<reference evidence="1 2" key="1">
    <citation type="submission" date="2021-06" db="EMBL/GenBank/DDBJ databases">
        <title>Caerostris extrusa draft genome.</title>
        <authorList>
            <person name="Kono N."/>
            <person name="Arakawa K."/>
        </authorList>
    </citation>
    <scope>NUCLEOTIDE SEQUENCE [LARGE SCALE GENOMIC DNA]</scope>
</reference>
<gene>
    <name evidence="1" type="ORF">CEXT_161851</name>
</gene>
<comment type="caution">
    <text evidence="1">The sequence shown here is derived from an EMBL/GenBank/DDBJ whole genome shotgun (WGS) entry which is preliminary data.</text>
</comment>
<evidence type="ECO:0000313" key="1">
    <source>
        <dbReference type="EMBL" id="GIY73701.1"/>
    </source>
</evidence>
<keyword evidence="2" id="KW-1185">Reference proteome</keyword>
<accession>A0AAV4VTC2</accession>
<evidence type="ECO:0000313" key="2">
    <source>
        <dbReference type="Proteomes" id="UP001054945"/>
    </source>
</evidence>
<sequence length="119" mass="13734">MITNEEEISRRLDYEIRGSMVRTFSRSLKMQNTPVKSTGIDRATFYRALLAGVDSAMGQIPPEVHHYRVTLFKELRDTIPKENGFHLTLKLNYSTFRMMIVDDISSPDVETVYHKPQPG</sequence>
<organism evidence="1 2">
    <name type="scientific">Caerostris extrusa</name>
    <name type="common">Bark spider</name>
    <name type="synonym">Caerostris bankana</name>
    <dbReference type="NCBI Taxonomy" id="172846"/>
    <lineage>
        <taxon>Eukaryota</taxon>
        <taxon>Metazoa</taxon>
        <taxon>Ecdysozoa</taxon>
        <taxon>Arthropoda</taxon>
        <taxon>Chelicerata</taxon>
        <taxon>Arachnida</taxon>
        <taxon>Araneae</taxon>
        <taxon>Araneomorphae</taxon>
        <taxon>Entelegynae</taxon>
        <taxon>Araneoidea</taxon>
        <taxon>Araneidae</taxon>
        <taxon>Caerostris</taxon>
    </lineage>
</organism>
<dbReference type="AlphaFoldDB" id="A0AAV4VTC2"/>
<dbReference type="EMBL" id="BPLR01015116">
    <property type="protein sequence ID" value="GIY73701.1"/>
    <property type="molecule type" value="Genomic_DNA"/>
</dbReference>
<protein>
    <submittedName>
        <fullName evidence="1">Uncharacterized protein</fullName>
    </submittedName>
</protein>
<dbReference type="Proteomes" id="UP001054945">
    <property type="component" value="Unassembled WGS sequence"/>
</dbReference>
<name>A0AAV4VTC2_CAEEX</name>